<keyword evidence="2" id="KW-1185">Reference proteome</keyword>
<name>A0ACC0LMW3_RHOML</name>
<proteinExistence type="predicted"/>
<sequence>MVGCEERYTTLEKTCWALVWASKKLLHAGLSSTDPLKYLFEKPVLTSTLTRWLLLLAKFNLEYVRRKSVKGRAVVEFLAYHPVDGPEDSDFVFPDEVVLTVVEDVWTLYFDGAANQKGYGIGVLLINGSQIPLAFKLHLDVTNNQAEYQACIVGMEAALTLGVEKLKVIGDSNLIVSQANGNWKVCEERLMLYHQDLEDLIPRFNK</sequence>
<evidence type="ECO:0000313" key="2">
    <source>
        <dbReference type="Proteomes" id="UP001062846"/>
    </source>
</evidence>
<dbReference type="Proteomes" id="UP001062846">
    <property type="component" value="Chromosome 11"/>
</dbReference>
<organism evidence="1 2">
    <name type="scientific">Rhododendron molle</name>
    <name type="common">Chinese azalea</name>
    <name type="synonym">Azalea mollis</name>
    <dbReference type="NCBI Taxonomy" id="49168"/>
    <lineage>
        <taxon>Eukaryota</taxon>
        <taxon>Viridiplantae</taxon>
        <taxon>Streptophyta</taxon>
        <taxon>Embryophyta</taxon>
        <taxon>Tracheophyta</taxon>
        <taxon>Spermatophyta</taxon>
        <taxon>Magnoliopsida</taxon>
        <taxon>eudicotyledons</taxon>
        <taxon>Gunneridae</taxon>
        <taxon>Pentapetalae</taxon>
        <taxon>asterids</taxon>
        <taxon>Ericales</taxon>
        <taxon>Ericaceae</taxon>
        <taxon>Ericoideae</taxon>
        <taxon>Rhodoreae</taxon>
        <taxon>Rhododendron</taxon>
    </lineage>
</organism>
<evidence type="ECO:0000313" key="1">
    <source>
        <dbReference type="EMBL" id="KAI8529927.1"/>
    </source>
</evidence>
<dbReference type="EMBL" id="CM046398">
    <property type="protein sequence ID" value="KAI8529927.1"/>
    <property type="molecule type" value="Genomic_DNA"/>
</dbReference>
<gene>
    <name evidence="1" type="ORF">RHMOL_Rhmol11G0013400</name>
</gene>
<comment type="caution">
    <text evidence="1">The sequence shown here is derived from an EMBL/GenBank/DDBJ whole genome shotgun (WGS) entry which is preliminary data.</text>
</comment>
<accession>A0ACC0LMW3</accession>
<reference evidence="1" key="1">
    <citation type="submission" date="2022-02" db="EMBL/GenBank/DDBJ databases">
        <title>Plant Genome Project.</title>
        <authorList>
            <person name="Zhang R.-G."/>
        </authorList>
    </citation>
    <scope>NUCLEOTIDE SEQUENCE</scope>
    <source>
        <strain evidence="1">AT1</strain>
    </source>
</reference>
<protein>
    <submittedName>
        <fullName evidence="1">Uncharacterized protein</fullName>
    </submittedName>
</protein>